<dbReference type="InterPro" id="IPR012910">
    <property type="entry name" value="Plug_dom"/>
</dbReference>
<dbReference type="GO" id="GO:0009279">
    <property type="term" value="C:cell outer membrane"/>
    <property type="evidence" value="ECO:0007669"/>
    <property type="project" value="UniProtKB-SubCell"/>
</dbReference>
<accession>A0A1G7XLL7</accession>
<keyword evidence="2 7" id="KW-0813">Transport</keyword>
<dbReference type="SUPFAM" id="SSF56935">
    <property type="entry name" value="Porins"/>
    <property type="match status" value="1"/>
</dbReference>
<evidence type="ECO:0000256" key="2">
    <source>
        <dbReference type="ARBA" id="ARBA00022448"/>
    </source>
</evidence>
<keyword evidence="4 7" id="KW-0812">Transmembrane</keyword>
<keyword evidence="8" id="KW-0732">Signal</keyword>
<proteinExistence type="inferred from homology"/>
<evidence type="ECO:0000256" key="7">
    <source>
        <dbReference type="PROSITE-ProRule" id="PRU01360"/>
    </source>
</evidence>
<dbReference type="SUPFAM" id="SSF49464">
    <property type="entry name" value="Carboxypeptidase regulatory domain-like"/>
    <property type="match status" value="1"/>
</dbReference>
<keyword evidence="3 7" id="KW-1134">Transmembrane beta strand</keyword>
<dbReference type="InterPro" id="IPR036942">
    <property type="entry name" value="Beta-barrel_TonB_sf"/>
</dbReference>
<evidence type="ECO:0000313" key="10">
    <source>
        <dbReference type="EMBL" id="SDG85067.1"/>
    </source>
</evidence>
<keyword evidence="6 7" id="KW-0998">Cell outer membrane</keyword>
<protein>
    <submittedName>
        <fullName evidence="10">TonB-linked outer membrane protein, SusC/RagA family</fullName>
    </submittedName>
</protein>
<evidence type="ECO:0000259" key="9">
    <source>
        <dbReference type="Pfam" id="PF07715"/>
    </source>
</evidence>
<organism evidence="10 11">
    <name type="scientific">Prevotella communis</name>
    <dbReference type="NCBI Taxonomy" id="2913614"/>
    <lineage>
        <taxon>Bacteria</taxon>
        <taxon>Pseudomonadati</taxon>
        <taxon>Bacteroidota</taxon>
        <taxon>Bacteroidia</taxon>
        <taxon>Bacteroidales</taxon>
        <taxon>Prevotellaceae</taxon>
        <taxon>Prevotella</taxon>
    </lineage>
</organism>
<evidence type="ECO:0000256" key="3">
    <source>
        <dbReference type="ARBA" id="ARBA00022452"/>
    </source>
</evidence>
<dbReference type="EMBL" id="FNCQ01000011">
    <property type="protein sequence ID" value="SDG85067.1"/>
    <property type="molecule type" value="Genomic_DNA"/>
</dbReference>
<sequence>MKRYILFGMTLLMAFPLCAVAQDEDTEEEEEVVQVKRVVRVQKHYETRTVKGYVFDAASQKPVSGAIVRAADIDGYSVLTDDDGSYSLKLPLFSTSLYISSPDHNPVKIGLSKDEAQKSVNLYPSAFTAEYGVQTNVRGDYEATDFKYSPAINIKDEVQKQLGGQVYTINRSGTPGIGSVMFMQGLNSLNVNAQPLIVIDDVIIDQQYGRTLLHDGFYNDVLNNINPADIEKVTVIRNGTALYGSKGANGVILIQTRRNKSMATRITANISAGVTMEPNYISVMNADQYRSYASEMLKSTNTTLRDFKFLKSEYDARGNKYYYYDQYHQNTDWKDYVYRTAMTQNYGINVEGGDDVANYNLSVGYTNAKSTMKYNDMDRLNVRFNTDISLSNKLSVRFDASFANQTRDIRNDGAPEGYDEGTPIAPSFLAYVKSPFMSAYSYGHDETGAGRFSKEHYDIDTESYLSEALANYNNYNWQLGNPAAINQYAEANTKNRFETSMLNLTVTPKLEIARDLFVSEHFSYNLVNTNEMFYIPINGTPSYYVSSLGGYRQNETRSLASKQNSVMSDTRIDWKKRFDAHFLHLFGGARINWESFTSTSQVGYNTGSDKTPFLSGSLQDKDVVGISENWNSLSWYAQAEYNYKGRYYAQANLTIDGSSRFGQEGGDFRLFKAAWGVFPSFQAGWVVTNEPWMADVKGIDYLKLSAGYDISGNDDIDYYAARSYFRASQFLHTISGIAFEGIGNTKIQWETTRRLNLGLEGSFFDNRLSLGFNYFRSKTDNLLTLQQLGYLSGLKENWSNGGKLKNEGFDVSFTAKVLNLKNWQWQIGASAGHYKNQITELPDGKQFVDNEIYGATVRTQVGGVANAFYGYKTLGVFSTTAEAQAASAAAAGAATYDPNGLYFVGENGVDHVYFEAGDMHFADLNNDGMITDADRTFIGDPNPDIYGNIFTSLSFKRFKLDVNFNYSLGNDIYNYMRSQLEGGSRFMNQTTAMLRRWQVEGQQTDIPRITFQDPMDNARFSDRWIEDGSYLRLKSVTLSYDLPVKSEYLQGFQFWIQGNNLLTFTKYLGSDPEMTATSSVIGQGFDLGRLGQSRSIVAGVKINL</sequence>
<feature type="signal peptide" evidence="8">
    <location>
        <begin position="1"/>
        <end position="21"/>
    </location>
</feature>
<dbReference type="InterPro" id="IPR023996">
    <property type="entry name" value="TonB-dep_OMP_SusC/RagA"/>
</dbReference>
<keyword evidence="5 7" id="KW-0472">Membrane</keyword>
<dbReference type="InterPro" id="IPR039426">
    <property type="entry name" value="TonB-dep_rcpt-like"/>
</dbReference>
<name>A0A1G7XLL7_9BACT</name>
<reference evidence="11" key="1">
    <citation type="submission" date="2016-10" db="EMBL/GenBank/DDBJ databases">
        <authorList>
            <person name="Varghese N."/>
            <person name="Submissions S."/>
        </authorList>
    </citation>
    <scope>NUCLEOTIDE SEQUENCE [LARGE SCALE GENOMIC DNA]</scope>
    <source>
        <strain evidence="11">BP1-148</strain>
    </source>
</reference>
<dbReference type="Gene3D" id="2.40.170.20">
    <property type="entry name" value="TonB-dependent receptor, beta-barrel domain"/>
    <property type="match status" value="1"/>
</dbReference>
<evidence type="ECO:0000313" key="11">
    <source>
        <dbReference type="Proteomes" id="UP000198779"/>
    </source>
</evidence>
<dbReference type="InterPro" id="IPR008969">
    <property type="entry name" value="CarboxyPept-like_regulatory"/>
</dbReference>
<dbReference type="NCBIfam" id="TIGR04056">
    <property type="entry name" value="OMP_RagA_SusC"/>
    <property type="match status" value="1"/>
</dbReference>
<dbReference type="InterPro" id="IPR037066">
    <property type="entry name" value="Plug_dom_sf"/>
</dbReference>
<dbReference type="Proteomes" id="UP000198779">
    <property type="component" value="Unassembled WGS sequence"/>
</dbReference>
<evidence type="ECO:0000256" key="1">
    <source>
        <dbReference type="ARBA" id="ARBA00004571"/>
    </source>
</evidence>
<evidence type="ECO:0000256" key="8">
    <source>
        <dbReference type="SAM" id="SignalP"/>
    </source>
</evidence>
<dbReference type="STRING" id="645274.SAMN04487901_1113"/>
<evidence type="ECO:0000256" key="4">
    <source>
        <dbReference type="ARBA" id="ARBA00022692"/>
    </source>
</evidence>
<comment type="subcellular location">
    <subcellularLocation>
        <location evidence="1 7">Cell outer membrane</location>
        <topology evidence="1 7">Multi-pass membrane protein</topology>
    </subcellularLocation>
</comment>
<dbReference type="Pfam" id="PF07715">
    <property type="entry name" value="Plug"/>
    <property type="match status" value="1"/>
</dbReference>
<dbReference type="Gene3D" id="2.170.130.10">
    <property type="entry name" value="TonB-dependent receptor, plug domain"/>
    <property type="match status" value="1"/>
</dbReference>
<keyword evidence="11" id="KW-1185">Reference proteome</keyword>
<gene>
    <name evidence="10" type="ORF">SAMN04487901_1113</name>
</gene>
<dbReference type="Gene3D" id="2.60.40.1120">
    <property type="entry name" value="Carboxypeptidase-like, regulatory domain"/>
    <property type="match status" value="1"/>
</dbReference>
<dbReference type="RefSeq" id="WP_091818069.1">
    <property type="nucleotide sequence ID" value="NZ_FNCQ01000011.1"/>
</dbReference>
<dbReference type="AlphaFoldDB" id="A0A1G7XLL7"/>
<evidence type="ECO:0000256" key="6">
    <source>
        <dbReference type="ARBA" id="ARBA00023237"/>
    </source>
</evidence>
<comment type="similarity">
    <text evidence="7">Belongs to the TonB-dependent receptor family.</text>
</comment>
<dbReference type="PROSITE" id="PS52016">
    <property type="entry name" value="TONB_DEPENDENT_REC_3"/>
    <property type="match status" value="1"/>
</dbReference>
<feature type="domain" description="TonB-dependent receptor plug" evidence="9">
    <location>
        <begin position="143"/>
        <end position="251"/>
    </location>
</feature>
<feature type="chain" id="PRO_5011563202" evidence="8">
    <location>
        <begin position="22"/>
        <end position="1104"/>
    </location>
</feature>
<evidence type="ECO:0000256" key="5">
    <source>
        <dbReference type="ARBA" id="ARBA00023136"/>
    </source>
</evidence>